<keyword evidence="2" id="KW-1185">Reference proteome</keyword>
<proteinExistence type="predicted"/>
<evidence type="ECO:0000313" key="2">
    <source>
        <dbReference type="Proteomes" id="UP001320706"/>
    </source>
</evidence>
<dbReference type="EMBL" id="JAMKPW020000022">
    <property type="protein sequence ID" value="KAK8206727.1"/>
    <property type="molecule type" value="Genomic_DNA"/>
</dbReference>
<gene>
    <name evidence="1" type="primary">IST1</name>
    <name evidence="1" type="ORF">M8818_004561</name>
</gene>
<comment type="caution">
    <text evidence="1">The sequence shown here is derived from an EMBL/GenBank/DDBJ whole genome shotgun (WGS) entry which is preliminary data.</text>
</comment>
<name>A0ACC3SBZ3_9PEZI</name>
<evidence type="ECO:0000313" key="1">
    <source>
        <dbReference type="EMBL" id="KAK8206727.1"/>
    </source>
</evidence>
<organism evidence="1 2">
    <name type="scientific">Zalaria obscura</name>
    <dbReference type="NCBI Taxonomy" id="2024903"/>
    <lineage>
        <taxon>Eukaryota</taxon>
        <taxon>Fungi</taxon>
        <taxon>Dikarya</taxon>
        <taxon>Ascomycota</taxon>
        <taxon>Pezizomycotina</taxon>
        <taxon>Dothideomycetes</taxon>
        <taxon>Dothideomycetidae</taxon>
        <taxon>Dothideales</taxon>
        <taxon>Zalariaceae</taxon>
        <taxon>Zalaria</taxon>
    </lineage>
</organism>
<sequence>MPLHLLGKKSWNVYNRDNIERVRRDEAAAAAREEAEEQRMQETDAARRTAILRGEQPPALEEAAEESSKPARRRDDGIGGERKRRRVRGEDDTDRDIRYAREDAEMGEKTRSALTRHSMSDAPLHDHAGHINLFPAPDEREIRKSQKNAETEAEKAKKQRHLEDQYTMRFSNAAGFKQCLEKPWYAAQTKAGTEVGPLQEEGKDVWGNADLRRHERERARTSMNDPFAFMQKAQMQLKQAEKDKERWKRERERELEVLKAEDERRRKERRHRRRRDGSEDSLEGFDLDATALCTSQLLIRQQNKLKVQLKLSISRLRMVQQKDTAIAKQQRRAMAQLLEQGKEESARIRVENIIRSDLTTELLEILELYCELLIARAGLLEAKDCDPGLAEAVQSLIYAAPRVEVKELQTVRALLAEKFGKEFALAASENAEGKVAERVLERLRVEPPKRELVDGYLGAIAEAYGVQWPRRNKELERAQEEVDAEDQGDDDDDEGPSGGQKIKAKALEAPLEAEELTKATPPRNLGPKSPVSVVPPSPSTDNVSPRVKLPGPPDLKPTPKMKSLGKEEKTVKKDSGGGPGGKIPDVDELAKRFAQLKR</sequence>
<reference evidence="1" key="1">
    <citation type="submission" date="2024-02" db="EMBL/GenBank/DDBJ databases">
        <title>Metagenome Assembled Genome of Zalaria obscura JY119.</title>
        <authorList>
            <person name="Vighnesh L."/>
            <person name="Jagadeeshwari U."/>
            <person name="Venkata Ramana C."/>
            <person name="Sasikala C."/>
        </authorList>
    </citation>
    <scope>NUCLEOTIDE SEQUENCE</scope>
    <source>
        <strain evidence="1">JY119</strain>
    </source>
</reference>
<dbReference type="Proteomes" id="UP001320706">
    <property type="component" value="Unassembled WGS sequence"/>
</dbReference>
<accession>A0ACC3SBZ3</accession>
<protein>
    <submittedName>
        <fullName evidence="1">Vacuolar protein sorting-associated protein ist1</fullName>
    </submittedName>
</protein>